<dbReference type="AlphaFoldDB" id="A0A3R9Q7T6"/>
<sequence length="122" mass="13555">MQEFAEARNAICLIAERGGGGITGFVIVHLDFGTTGLQGYVVTLDVAETYRREGVASRLMLEAESRAGAMGVQQMALHVFTGNEGAIRFYERLGYSRHGVRRRFYRVAGLDAFLYRKELAAF</sequence>
<dbReference type="GO" id="GO:0016747">
    <property type="term" value="F:acyltransferase activity, transferring groups other than amino-acyl groups"/>
    <property type="evidence" value="ECO:0007669"/>
    <property type="project" value="InterPro"/>
</dbReference>
<protein>
    <submittedName>
        <fullName evidence="4">Ribosomal-protein-alanine N-acetyltransferase</fullName>
    </submittedName>
</protein>
<accession>A0A3R9Q7T6</accession>
<reference evidence="4 5" key="1">
    <citation type="submission" date="2018-12" db="EMBL/GenBank/DDBJ databases">
        <title>Sequencing of bacterial isolates from soil warming experiment in Harvard Forest, Massachusetts, USA.</title>
        <authorList>
            <person name="Deangelis K."/>
        </authorList>
    </citation>
    <scope>NUCLEOTIDE SEQUENCE [LARGE SCALE GENOMIC DNA]</scope>
    <source>
        <strain evidence="4 5">EB153</strain>
    </source>
</reference>
<comment type="caution">
    <text evidence="4">The sequence shown here is derived from an EMBL/GenBank/DDBJ whole genome shotgun (WGS) entry which is preliminary data.</text>
</comment>
<dbReference type="SUPFAM" id="SSF55729">
    <property type="entry name" value="Acyl-CoA N-acyltransferases (Nat)"/>
    <property type="match status" value="1"/>
</dbReference>
<dbReference type="PANTHER" id="PTHR43420:SF12">
    <property type="entry name" value="N-ACETYLTRANSFERASE DOMAIN-CONTAINING PROTEIN"/>
    <property type="match status" value="1"/>
</dbReference>
<dbReference type="InterPro" id="IPR050680">
    <property type="entry name" value="YpeA/RimI_acetyltransf"/>
</dbReference>
<keyword evidence="5" id="KW-1185">Reference proteome</keyword>
<dbReference type="Pfam" id="PF00583">
    <property type="entry name" value="Acetyltransf_1"/>
    <property type="match status" value="1"/>
</dbReference>
<proteinExistence type="predicted"/>
<dbReference type="InterPro" id="IPR000182">
    <property type="entry name" value="GNAT_dom"/>
</dbReference>
<evidence type="ECO:0000313" key="4">
    <source>
        <dbReference type="EMBL" id="RSL15338.1"/>
    </source>
</evidence>
<evidence type="ECO:0000256" key="1">
    <source>
        <dbReference type="ARBA" id="ARBA00022679"/>
    </source>
</evidence>
<dbReference type="CDD" id="cd04301">
    <property type="entry name" value="NAT_SF"/>
    <property type="match status" value="1"/>
</dbReference>
<dbReference type="Gene3D" id="3.40.630.30">
    <property type="match status" value="1"/>
</dbReference>
<dbReference type="PANTHER" id="PTHR43420">
    <property type="entry name" value="ACETYLTRANSFERASE"/>
    <property type="match status" value="1"/>
</dbReference>
<dbReference type="InterPro" id="IPR016181">
    <property type="entry name" value="Acyl_CoA_acyltransferase"/>
</dbReference>
<dbReference type="Proteomes" id="UP000269669">
    <property type="component" value="Unassembled WGS sequence"/>
</dbReference>
<keyword evidence="1 4" id="KW-0808">Transferase</keyword>
<evidence type="ECO:0000256" key="2">
    <source>
        <dbReference type="ARBA" id="ARBA00023315"/>
    </source>
</evidence>
<dbReference type="EMBL" id="RSDW01000001">
    <property type="protein sequence ID" value="RSL15338.1"/>
    <property type="molecule type" value="Genomic_DNA"/>
</dbReference>
<dbReference type="OrthoDB" id="121342at2"/>
<feature type="domain" description="N-acetyltransferase" evidence="3">
    <location>
        <begin position="1"/>
        <end position="120"/>
    </location>
</feature>
<gene>
    <name evidence="4" type="ORF">EDE15_0824</name>
</gene>
<organism evidence="4 5">
    <name type="scientific">Edaphobacter aggregans</name>
    <dbReference type="NCBI Taxonomy" id="570835"/>
    <lineage>
        <taxon>Bacteria</taxon>
        <taxon>Pseudomonadati</taxon>
        <taxon>Acidobacteriota</taxon>
        <taxon>Terriglobia</taxon>
        <taxon>Terriglobales</taxon>
        <taxon>Acidobacteriaceae</taxon>
        <taxon>Edaphobacter</taxon>
    </lineage>
</organism>
<keyword evidence="2" id="KW-0012">Acyltransferase</keyword>
<name>A0A3R9Q7T6_9BACT</name>
<dbReference type="PROSITE" id="PS51186">
    <property type="entry name" value="GNAT"/>
    <property type="match status" value="1"/>
</dbReference>
<evidence type="ECO:0000313" key="5">
    <source>
        <dbReference type="Proteomes" id="UP000269669"/>
    </source>
</evidence>
<evidence type="ECO:0000259" key="3">
    <source>
        <dbReference type="PROSITE" id="PS51186"/>
    </source>
</evidence>